<dbReference type="AlphaFoldDB" id="A0A517YXX8"/>
<dbReference type="EMBL" id="CP036425">
    <property type="protein sequence ID" value="QDU35071.1"/>
    <property type="molecule type" value="Genomic_DNA"/>
</dbReference>
<reference evidence="1 2" key="1">
    <citation type="submission" date="2019-02" db="EMBL/GenBank/DDBJ databases">
        <title>Deep-cultivation of Planctomycetes and their phenomic and genomic characterization uncovers novel biology.</title>
        <authorList>
            <person name="Wiegand S."/>
            <person name="Jogler M."/>
            <person name="Boedeker C."/>
            <person name="Pinto D."/>
            <person name="Vollmers J."/>
            <person name="Rivas-Marin E."/>
            <person name="Kohn T."/>
            <person name="Peeters S.H."/>
            <person name="Heuer A."/>
            <person name="Rast P."/>
            <person name="Oberbeckmann S."/>
            <person name="Bunk B."/>
            <person name="Jeske O."/>
            <person name="Meyerdierks A."/>
            <person name="Storesund J.E."/>
            <person name="Kallscheuer N."/>
            <person name="Luecker S."/>
            <person name="Lage O.M."/>
            <person name="Pohl T."/>
            <person name="Merkel B.J."/>
            <person name="Hornburger P."/>
            <person name="Mueller R.-W."/>
            <person name="Bruemmer F."/>
            <person name="Labrenz M."/>
            <person name="Spormann A.M."/>
            <person name="Op den Camp H."/>
            <person name="Overmann J."/>
            <person name="Amann R."/>
            <person name="Jetten M.S.M."/>
            <person name="Mascher T."/>
            <person name="Medema M.H."/>
            <person name="Devos D.P."/>
            <person name="Kaster A.-K."/>
            <person name="Ovreas L."/>
            <person name="Rohde M."/>
            <person name="Galperin M.Y."/>
            <person name="Jogler C."/>
        </authorList>
    </citation>
    <scope>NUCLEOTIDE SEQUENCE [LARGE SCALE GENOMIC DNA]</scope>
    <source>
        <strain evidence="1 2">KS4</strain>
    </source>
</reference>
<proteinExistence type="predicted"/>
<organism evidence="1 2">
    <name type="scientific">Poriferisphaera corsica</name>
    <dbReference type="NCBI Taxonomy" id="2528020"/>
    <lineage>
        <taxon>Bacteria</taxon>
        <taxon>Pseudomonadati</taxon>
        <taxon>Planctomycetota</taxon>
        <taxon>Phycisphaerae</taxon>
        <taxon>Phycisphaerales</taxon>
        <taxon>Phycisphaeraceae</taxon>
        <taxon>Poriferisphaera</taxon>
    </lineage>
</organism>
<evidence type="ECO:0000313" key="2">
    <source>
        <dbReference type="Proteomes" id="UP000317369"/>
    </source>
</evidence>
<name>A0A517YXX8_9BACT</name>
<dbReference type="KEGG" id="pcor:KS4_31490"/>
<sequence>MCECGDMVEGSRKLKKWGKCPFVIAEMNEKYE</sequence>
<keyword evidence="2" id="KW-1185">Reference proteome</keyword>
<accession>A0A517YXX8</accession>
<evidence type="ECO:0000313" key="1">
    <source>
        <dbReference type="EMBL" id="QDU35071.1"/>
    </source>
</evidence>
<protein>
    <submittedName>
        <fullName evidence="1">Uncharacterized protein</fullName>
    </submittedName>
</protein>
<dbReference type="Proteomes" id="UP000317369">
    <property type="component" value="Chromosome"/>
</dbReference>
<gene>
    <name evidence="1" type="ORF">KS4_31490</name>
</gene>